<evidence type="ECO:0000313" key="1">
    <source>
        <dbReference type="EMBL" id="CAH2217324.1"/>
    </source>
</evidence>
<accession>A0A8S4QT22</accession>
<sequence length="916" mass="100739">MTAKGQKCPLIEKSSVYSENDLHSPSYVSLSLILKGDGFGPGEWNFLTLFNGQVIHETKWHKNVTLQSELSVDLNRSYSQSILADKPLIFLVRIVGLKGTKDPDPLVCADNHAGATFDLFPLVLGEKELFTKVRLVNINTGLSTVCAVEVSAKIEGGVERDKIPLILTMISGHCFPTTKEGTVYLSAIALNDIQSPQAAKFGMSLSNSNAKKVVWASACNGGLAANTAFNVPSEDKFVADDFELMETDACTSVYWNSMTRVLVDSTNLRERLKAPFLIEIAGVPKVGKIDVRGRYMAFVDAGVLLEPGQFGVTTCARLLFYSESNLPEGTGALLELPPASAKPVSARESNFVSDDSGNAAYIVIRFDLFDSLSAKAKMSSLFEVLGFPPPDGFAAPTNELYVESVPDDTPLDVRRIRKEAGALAVHKELSGLSCRGKVQMNQSIKRTAANRLLTRTRALVKQFPPGECSFLEWQDTVTAQHAAVRGAVTSSFAPQPPPPRSTSRIAAVRNRLAGDIRIAEEHIENNLAAVPHHPRVLLSKCLRCLEIKNDSEARTYLLRALSAQTRNRYLLWTFGGSEFYKEESYEIASAAFRVAVKGDTSDGTTGAVGWAALHALHHYNQNSYAAFVAARKMRKAYEVSKEWKKFLQRWVETSGEEETFWIPAIIDIKNPMLVAAAFFLCLRCYKFSERLIQCVEDGCVVRGSRYDLKNEPTVDMFYIRAASLILQRELEKALELIEQGIKQYGPSAQMSQIRAVCLTCLRGWDGSCDTALLEADRAGAQTLPLLLQRGALGLLKSDPRVALQRAARAHKVAPSPHSALVISRIYAKTGKEKLAERWAAAAVETEPLLADGWAVLAILAMTNRNIDKARAMLRTAQQAGPISAEIKEELRRVIKVVPIETLPDALVKDLCLCEYY</sequence>
<dbReference type="SUPFAM" id="SSF48452">
    <property type="entry name" value="TPR-like"/>
    <property type="match status" value="1"/>
</dbReference>
<reference evidence="1" key="1">
    <citation type="submission" date="2022-03" db="EMBL/GenBank/DDBJ databases">
        <authorList>
            <person name="Lindestad O."/>
        </authorList>
    </citation>
    <scope>NUCLEOTIDE SEQUENCE</scope>
</reference>
<name>A0A8S4QT22_9NEOP</name>
<dbReference type="AlphaFoldDB" id="A0A8S4QT22"/>
<dbReference type="Gene3D" id="1.25.40.10">
    <property type="entry name" value="Tetratricopeptide repeat domain"/>
    <property type="match status" value="1"/>
</dbReference>
<dbReference type="InterPro" id="IPR011990">
    <property type="entry name" value="TPR-like_helical_dom_sf"/>
</dbReference>
<evidence type="ECO:0000313" key="2">
    <source>
        <dbReference type="Proteomes" id="UP000838756"/>
    </source>
</evidence>
<dbReference type="Proteomes" id="UP000838756">
    <property type="component" value="Unassembled WGS sequence"/>
</dbReference>
<dbReference type="EMBL" id="CAKXAJ010017978">
    <property type="protein sequence ID" value="CAH2217324.1"/>
    <property type="molecule type" value="Genomic_DNA"/>
</dbReference>
<comment type="caution">
    <text evidence="1">The sequence shown here is derived from an EMBL/GenBank/DDBJ whole genome shotgun (WGS) entry which is preliminary data.</text>
</comment>
<organism evidence="1 2">
    <name type="scientific">Pararge aegeria aegeria</name>
    <dbReference type="NCBI Taxonomy" id="348720"/>
    <lineage>
        <taxon>Eukaryota</taxon>
        <taxon>Metazoa</taxon>
        <taxon>Ecdysozoa</taxon>
        <taxon>Arthropoda</taxon>
        <taxon>Hexapoda</taxon>
        <taxon>Insecta</taxon>
        <taxon>Pterygota</taxon>
        <taxon>Neoptera</taxon>
        <taxon>Endopterygota</taxon>
        <taxon>Lepidoptera</taxon>
        <taxon>Glossata</taxon>
        <taxon>Ditrysia</taxon>
        <taxon>Papilionoidea</taxon>
        <taxon>Nymphalidae</taxon>
        <taxon>Satyrinae</taxon>
        <taxon>Satyrini</taxon>
        <taxon>Parargina</taxon>
        <taxon>Pararge</taxon>
    </lineage>
</organism>
<protein>
    <submittedName>
        <fullName evidence="1">Jg5634 protein</fullName>
    </submittedName>
</protein>
<keyword evidence="2" id="KW-1185">Reference proteome</keyword>
<gene>
    <name evidence="1" type="primary">jg5634</name>
    <name evidence="1" type="ORF">PAEG_LOCUS5238</name>
</gene>
<dbReference type="OrthoDB" id="7391364at2759"/>
<proteinExistence type="predicted"/>